<reference evidence="2 3" key="1">
    <citation type="submission" date="2019-10" db="EMBL/GenBank/DDBJ databases">
        <title>Genome sequence of Phaeocystidibacter marisrubri JCM30614 (type strain).</title>
        <authorList>
            <person name="Bowman J.P."/>
        </authorList>
    </citation>
    <scope>NUCLEOTIDE SEQUENCE [LARGE SCALE GENOMIC DNA]</scope>
    <source>
        <strain evidence="2 3">JCM 30614</strain>
    </source>
</reference>
<evidence type="ECO:0000313" key="3">
    <source>
        <dbReference type="Proteomes" id="UP000484164"/>
    </source>
</evidence>
<gene>
    <name evidence="2" type="ORF">F8C82_05720</name>
</gene>
<dbReference type="OrthoDB" id="1033069at2"/>
<protein>
    <submittedName>
        <fullName evidence="2">DUF4476 domain-containing protein</fullName>
    </submittedName>
</protein>
<proteinExistence type="predicted"/>
<dbReference type="Pfam" id="PF14771">
    <property type="entry name" value="DUF4476"/>
    <property type="match status" value="1"/>
</dbReference>
<dbReference type="RefSeq" id="WP_151692590.1">
    <property type="nucleotide sequence ID" value="NZ_BMGX01000002.1"/>
</dbReference>
<organism evidence="2 3">
    <name type="scientific">Phaeocystidibacter marisrubri</name>
    <dbReference type="NCBI Taxonomy" id="1577780"/>
    <lineage>
        <taxon>Bacteria</taxon>
        <taxon>Pseudomonadati</taxon>
        <taxon>Bacteroidota</taxon>
        <taxon>Flavobacteriia</taxon>
        <taxon>Flavobacteriales</taxon>
        <taxon>Phaeocystidibacteraceae</taxon>
        <taxon>Phaeocystidibacter</taxon>
    </lineage>
</organism>
<evidence type="ECO:0000259" key="1">
    <source>
        <dbReference type="Pfam" id="PF14771"/>
    </source>
</evidence>
<feature type="domain" description="DUF4476" evidence="1">
    <location>
        <begin position="162"/>
        <end position="245"/>
    </location>
</feature>
<accession>A0A6L3ZIR8</accession>
<dbReference type="Proteomes" id="UP000484164">
    <property type="component" value="Unassembled WGS sequence"/>
</dbReference>
<dbReference type="AlphaFoldDB" id="A0A6L3ZIR8"/>
<comment type="caution">
    <text evidence="2">The sequence shown here is derived from an EMBL/GenBank/DDBJ whole genome shotgun (WGS) entry which is preliminary data.</text>
</comment>
<evidence type="ECO:0000313" key="2">
    <source>
        <dbReference type="EMBL" id="KAB2817902.1"/>
    </source>
</evidence>
<sequence>MFGRRFALPLAMLLLVCKVYGQTLQIKAPFDVSVSVNGFVSPEAQREFSFQIVDTNRVKLIIRSGDSLVLNRMIVFQSKNQRQYVIEKNAINQWKLFYRSNERITAATSNFTAWERDTTEMVIVKSTLAPIQQHLPDSVVNHLTVNDSLRPSIKIEPPIREFEIVKSRFAEIAFEFERTRKIIEWGEEAHPTSGQIGELLELTSYDPSKLMILKSLYEYCSDPENYMQLRDHLQHESNKVQFDALINTWNELE</sequence>
<dbReference type="EMBL" id="WBVQ01000001">
    <property type="protein sequence ID" value="KAB2817902.1"/>
    <property type="molecule type" value="Genomic_DNA"/>
</dbReference>
<keyword evidence="3" id="KW-1185">Reference proteome</keyword>
<dbReference type="InterPro" id="IPR028011">
    <property type="entry name" value="DUF4476"/>
</dbReference>
<name>A0A6L3ZIR8_9FLAO</name>